<keyword evidence="8 9" id="KW-0413">Isomerase</keyword>
<name>A0A4R3KT05_9SPHI</name>
<dbReference type="GO" id="GO:0000162">
    <property type="term" value="P:L-tryptophan biosynthetic process"/>
    <property type="evidence" value="ECO:0007669"/>
    <property type="project" value="TreeGrafter"/>
</dbReference>
<comment type="similarity">
    <text evidence="4 9 10">Belongs to the HisA/HisF family.</text>
</comment>
<feature type="active site" description="Proton acceptor" evidence="9">
    <location>
        <position position="8"/>
    </location>
</feature>
<dbReference type="GO" id="GO:0003949">
    <property type="term" value="F:1-(5-phosphoribosyl)-5-[(5-phosphoribosylamino)methylideneamino]imidazole-4-carboxamide isomerase activity"/>
    <property type="evidence" value="ECO:0007669"/>
    <property type="project" value="UniProtKB-UniRule"/>
</dbReference>
<reference evidence="11 12" key="1">
    <citation type="submission" date="2019-03" db="EMBL/GenBank/DDBJ databases">
        <title>Genomic Encyclopedia of Type Strains, Phase IV (KMG-IV): sequencing the most valuable type-strain genomes for metagenomic binning, comparative biology and taxonomic classification.</title>
        <authorList>
            <person name="Goeker M."/>
        </authorList>
    </citation>
    <scope>NUCLEOTIDE SEQUENCE [LARGE SCALE GENOMIC DNA]</scope>
    <source>
        <strain evidence="11 12">DSM 21100</strain>
    </source>
</reference>
<dbReference type="PANTHER" id="PTHR43090">
    <property type="entry name" value="1-(5-PHOSPHORIBOSYL)-5-[(5-PHOSPHORIBOSYLAMINO)METHYLIDENEAMINO] IMIDAZOLE-4-CARBOXAMIDE ISOMERASE"/>
    <property type="match status" value="1"/>
</dbReference>
<comment type="pathway">
    <text evidence="3 9">Amino-acid biosynthesis; L-histidine biosynthesis; L-histidine from 5-phospho-alpha-D-ribose 1-diphosphate: step 4/9.</text>
</comment>
<comment type="subcellular location">
    <subcellularLocation>
        <location evidence="2 9">Cytoplasm</location>
    </subcellularLocation>
</comment>
<dbReference type="GO" id="GO:0005737">
    <property type="term" value="C:cytoplasm"/>
    <property type="evidence" value="ECO:0007669"/>
    <property type="project" value="UniProtKB-SubCell"/>
</dbReference>
<evidence type="ECO:0000256" key="9">
    <source>
        <dbReference type="HAMAP-Rule" id="MF_01014"/>
    </source>
</evidence>
<dbReference type="AlphaFoldDB" id="A0A4R3KT05"/>
<dbReference type="InterPro" id="IPR006062">
    <property type="entry name" value="His_biosynth"/>
</dbReference>
<dbReference type="CDD" id="cd04732">
    <property type="entry name" value="HisA"/>
    <property type="match status" value="1"/>
</dbReference>
<keyword evidence="6 9" id="KW-0028">Amino-acid biosynthesis</keyword>
<comment type="caution">
    <text evidence="11">The sequence shown here is derived from an EMBL/GenBank/DDBJ whole genome shotgun (WGS) entry which is preliminary data.</text>
</comment>
<keyword evidence="12" id="KW-1185">Reference proteome</keyword>
<dbReference type="PANTHER" id="PTHR43090:SF2">
    <property type="entry name" value="1-(5-PHOSPHORIBOSYL)-5-[(5-PHOSPHORIBOSYLAMINO)METHYLIDENEAMINO] IMIDAZOLE-4-CARBOXAMIDE ISOMERASE"/>
    <property type="match status" value="1"/>
</dbReference>
<dbReference type="InterPro" id="IPR013785">
    <property type="entry name" value="Aldolase_TIM"/>
</dbReference>
<dbReference type="Pfam" id="PF00977">
    <property type="entry name" value="His_biosynth"/>
    <property type="match status" value="1"/>
</dbReference>
<dbReference type="FunFam" id="3.20.20.70:FF:000009">
    <property type="entry name" value="1-(5-phosphoribosyl)-5-[(5-phosphoribosylamino)methylideneamino] imidazole-4-carboxamide isomerase"/>
    <property type="match status" value="1"/>
</dbReference>
<dbReference type="SUPFAM" id="SSF51366">
    <property type="entry name" value="Ribulose-phoshate binding barrel"/>
    <property type="match status" value="1"/>
</dbReference>
<accession>A0A4R3KT05</accession>
<dbReference type="EC" id="5.3.1.16" evidence="9"/>
<gene>
    <name evidence="9" type="primary">hisA</name>
    <name evidence="11" type="ORF">EDD80_105187</name>
</gene>
<evidence type="ECO:0000256" key="4">
    <source>
        <dbReference type="ARBA" id="ARBA00009667"/>
    </source>
</evidence>
<keyword evidence="7 9" id="KW-0368">Histidine biosynthesis</keyword>
<dbReference type="Gene3D" id="3.20.20.70">
    <property type="entry name" value="Aldolase class I"/>
    <property type="match status" value="1"/>
</dbReference>
<dbReference type="InterPro" id="IPR044524">
    <property type="entry name" value="Isoase_HisA-like"/>
</dbReference>
<evidence type="ECO:0000256" key="6">
    <source>
        <dbReference type="ARBA" id="ARBA00022605"/>
    </source>
</evidence>
<evidence type="ECO:0000256" key="3">
    <source>
        <dbReference type="ARBA" id="ARBA00005133"/>
    </source>
</evidence>
<evidence type="ECO:0000313" key="11">
    <source>
        <dbReference type="EMBL" id="TCS87373.1"/>
    </source>
</evidence>
<sequence length="250" mass="27947">MNIIPAIDILDRKVVRLREGDYAQATFYDTTLAEMLGQLDSPGTDFVHIIDLNGAKGDFSNQEYLVDIIKHTKNIKVQYGGGVRTIDKVKELIDLGFHRIIVGTQAITQPDFLEKLSKEICGKTKCSDQVVVAIDVLDEVIKYSGWMESSPIKLIDYVDRCLDLGFYRFLCTNIAKDGKLDGVDTSLYKKLKNHAPVIKIIASGGISSMKDIEQLEKVKVESAVTGKAIYEGKISIQQIKDWNLKSLVNF</sequence>
<dbReference type="HAMAP" id="MF_01014">
    <property type="entry name" value="HisA"/>
    <property type="match status" value="1"/>
</dbReference>
<evidence type="ECO:0000256" key="7">
    <source>
        <dbReference type="ARBA" id="ARBA00023102"/>
    </source>
</evidence>
<dbReference type="OrthoDB" id="9807749at2"/>
<evidence type="ECO:0000256" key="10">
    <source>
        <dbReference type="RuleBase" id="RU003657"/>
    </source>
</evidence>
<dbReference type="UniPathway" id="UPA00031">
    <property type="reaction ID" value="UER00009"/>
</dbReference>
<dbReference type="InterPro" id="IPR023016">
    <property type="entry name" value="HisA/PriA"/>
</dbReference>
<protein>
    <recommendedName>
        <fullName evidence="9">1-(5-phosphoribosyl)-5-[(5-phosphoribosylamino)methylideneamino] imidazole-4-carboxamide isomerase</fullName>
        <ecNumber evidence="9">5.3.1.16</ecNumber>
    </recommendedName>
    <alternativeName>
        <fullName evidence="9">Phosphoribosylformimino-5-aminoimidazole carboxamide ribotide isomerase</fullName>
    </alternativeName>
</protein>
<dbReference type="GO" id="GO:0000105">
    <property type="term" value="P:L-histidine biosynthetic process"/>
    <property type="evidence" value="ECO:0007669"/>
    <property type="project" value="UniProtKB-UniRule"/>
</dbReference>
<proteinExistence type="inferred from homology"/>
<feature type="active site" description="Proton donor" evidence="9">
    <location>
        <position position="135"/>
    </location>
</feature>
<dbReference type="EMBL" id="SMAD01000005">
    <property type="protein sequence ID" value="TCS87373.1"/>
    <property type="molecule type" value="Genomic_DNA"/>
</dbReference>
<organism evidence="11 12">
    <name type="scientific">Anseongella ginsenosidimutans</name>
    <dbReference type="NCBI Taxonomy" id="496056"/>
    <lineage>
        <taxon>Bacteria</taxon>
        <taxon>Pseudomonadati</taxon>
        <taxon>Bacteroidota</taxon>
        <taxon>Sphingobacteriia</taxon>
        <taxon>Sphingobacteriales</taxon>
        <taxon>Sphingobacteriaceae</taxon>
        <taxon>Anseongella</taxon>
    </lineage>
</organism>
<evidence type="ECO:0000313" key="12">
    <source>
        <dbReference type="Proteomes" id="UP000295807"/>
    </source>
</evidence>
<dbReference type="InterPro" id="IPR011060">
    <property type="entry name" value="RibuloseP-bd_barrel"/>
</dbReference>
<evidence type="ECO:0000256" key="1">
    <source>
        <dbReference type="ARBA" id="ARBA00000901"/>
    </source>
</evidence>
<comment type="catalytic activity">
    <reaction evidence="1 9">
        <text>1-(5-phospho-beta-D-ribosyl)-5-[(5-phospho-beta-D-ribosylamino)methylideneamino]imidazole-4-carboxamide = 5-[(5-phospho-1-deoxy-D-ribulos-1-ylimino)methylamino]-1-(5-phospho-beta-D-ribosyl)imidazole-4-carboxamide</text>
        <dbReference type="Rhea" id="RHEA:15469"/>
        <dbReference type="ChEBI" id="CHEBI:58435"/>
        <dbReference type="ChEBI" id="CHEBI:58525"/>
        <dbReference type="EC" id="5.3.1.16"/>
    </reaction>
</comment>
<evidence type="ECO:0000256" key="8">
    <source>
        <dbReference type="ARBA" id="ARBA00023235"/>
    </source>
</evidence>
<dbReference type="Proteomes" id="UP000295807">
    <property type="component" value="Unassembled WGS sequence"/>
</dbReference>
<evidence type="ECO:0000256" key="5">
    <source>
        <dbReference type="ARBA" id="ARBA00022490"/>
    </source>
</evidence>
<dbReference type="RefSeq" id="WP_132129161.1">
    <property type="nucleotide sequence ID" value="NZ_CP042432.1"/>
</dbReference>
<keyword evidence="5 9" id="KW-0963">Cytoplasm</keyword>
<evidence type="ECO:0000256" key="2">
    <source>
        <dbReference type="ARBA" id="ARBA00004496"/>
    </source>
</evidence>